<proteinExistence type="predicted"/>
<dbReference type="KEGG" id="bfu:BCIN_16g04570"/>
<evidence type="ECO:0000313" key="2">
    <source>
        <dbReference type="Proteomes" id="UP000001798"/>
    </source>
</evidence>
<name>A0A384K7W9_BOTFB</name>
<gene>
    <name evidence="1" type="ORF">BCIN_16g04570</name>
</gene>
<organism evidence="1 2">
    <name type="scientific">Botryotinia fuckeliana (strain B05.10)</name>
    <name type="common">Noble rot fungus</name>
    <name type="synonym">Botrytis cinerea</name>
    <dbReference type="NCBI Taxonomy" id="332648"/>
    <lineage>
        <taxon>Eukaryota</taxon>
        <taxon>Fungi</taxon>
        <taxon>Dikarya</taxon>
        <taxon>Ascomycota</taxon>
        <taxon>Pezizomycotina</taxon>
        <taxon>Leotiomycetes</taxon>
        <taxon>Helotiales</taxon>
        <taxon>Sclerotiniaceae</taxon>
        <taxon>Botrytis</taxon>
    </lineage>
</organism>
<reference evidence="1 2" key="2">
    <citation type="journal article" date="2012" name="Eukaryot. Cell">
        <title>Genome update of Botrytis cinerea strains B05.10 and T4.</title>
        <authorList>
            <person name="Staats M."/>
            <person name="van Kan J.A."/>
        </authorList>
    </citation>
    <scope>NUCLEOTIDE SEQUENCE [LARGE SCALE GENOMIC DNA]</scope>
    <source>
        <strain evidence="1 2">B05.10</strain>
    </source>
</reference>
<reference evidence="1 2" key="1">
    <citation type="journal article" date="2011" name="PLoS Genet.">
        <title>Genomic analysis of the necrotrophic fungal pathogens Sclerotinia sclerotiorum and Botrytis cinerea.</title>
        <authorList>
            <person name="Amselem J."/>
            <person name="Cuomo C.A."/>
            <person name="van Kan J.A."/>
            <person name="Viaud M."/>
            <person name="Benito E.P."/>
            <person name="Couloux A."/>
            <person name="Coutinho P.M."/>
            <person name="de Vries R.P."/>
            <person name="Dyer P.S."/>
            <person name="Fillinger S."/>
            <person name="Fournier E."/>
            <person name="Gout L."/>
            <person name="Hahn M."/>
            <person name="Kohn L."/>
            <person name="Lapalu N."/>
            <person name="Plummer K.M."/>
            <person name="Pradier J.M."/>
            <person name="Quevillon E."/>
            <person name="Sharon A."/>
            <person name="Simon A."/>
            <person name="ten Have A."/>
            <person name="Tudzynski B."/>
            <person name="Tudzynski P."/>
            <person name="Wincker P."/>
            <person name="Andrew M."/>
            <person name="Anthouard V."/>
            <person name="Beever R.E."/>
            <person name="Beffa R."/>
            <person name="Benoit I."/>
            <person name="Bouzid O."/>
            <person name="Brault B."/>
            <person name="Chen Z."/>
            <person name="Choquer M."/>
            <person name="Collemare J."/>
            <person name="Cotton P."/>
            <person name="Danchin E.G."/>
            <person name="Da Silva C."/>
            <person name="Gautier A."/>
            <person name="Giraud C."/>
            <person name="Giraud T."/>
            <person name="Gonzalez C."/>
            <person name="Grossetete S."/>
            <person name="Guldener U."/>
            <person name="Henrissat B."/>
            <person name="Howlett B.J."/>
            <person name="Kodira C."/>
            <person name="Kretschmer M."/>
            <person name="Lappartient A."/>
            <person name="Leroch M."/>
            <person name="Levis C."/>
            <person name="Mauceli E."/>
            <person name="Neuveglise C."/>
            <person name="Oeser B."/>
            <person name="Pearson M."/>
            <person name="Poulain J."/>
            <person name="Poussereau N."/>
            <person name="Quesneville H."/>
            <person name="Rascle C."/>
            <person name="Schumacher J."/>
            <person name="Segurens B."/>
            <person name="Sexton A."/>
            <person name="Silva E."/>
            <person name="Sirven C."/>
            <person name="Soanes D.M."/>
            <person name="Talbot N.J."/>
            <person name="Templeton M."/>
            <person name="Yandava C."/>
            <person name="Yarden O."/>
            <person name="Zeng Q."/>
            <person name="Rollins J.A."/>
            <person name="Lebrun M.H."/>
            <person name="Dickman M."/>
        </authorList>
    </citation>
    <scope>NUCLEOTIDE SEQUENCE [LARGE SCALE GENOMIC DNA]</scope>
    <source>
        <strain evidence="1 2">B05.10</strain>
    </source>
</reference>
<dbReference type="InterPro" id="IPR045851">
    <property type="entry name" value="AMP-bd_C_sf"/>
</dbReference>
<protein>
    <recommendedName>
        <fullName evidence="3">AMP-binding enzyme C-terminal domain-containing protein</fullName>
    </recommendedName>
</protein>
<sequence length="101" mass="11122">MVPRIILPNIEVNHEKCLEVTGGRGAATPTAYPAQTLQDTTRHYKTISGTSLKDQLIARVCKSIGAFSSLKVIYIVSGLPKTRSDKIMRRLVRKILAGEQT</sequence>
<reference evidence="1 2" key="3">
    <citation type="journal article" date="2017" name="Mol. Plant Pathol.">
        <title>A gapless genome sequence of the fungus Botrytis cinerea.</title>
        <authorList>
            <person name="Van Kan J.A."/>
            <person name="Stassen J.H."/>
            <person name="Mosbach A."/>
            <person name="Van Der Lee T.A."/>
            <person name="Faino L."/>
            <person name="Farmer A.D."/>
            <person name="Papasotiriou D.G."/>
            <person name="Zhou S."/>
            <person name="Seidl M.F."/>
            <person name="Cottam E."/>
            <person name="Edel D."/>
            <person name="Hahn M."/>
            <person name="Schwartz D.C."/>
            <person name="Dietrich R.A."/>
            <person name="Widdison S."/>
            <person name="Scalliet G."/>
        </authorList>
    </citation>
    <scope>NUCLEOTIDE SEQUENCE [LARGE SCALE GENOMIC DNA]</scope>
    <source>
        <strain evidence="1 2">B05.10</strain>
    </source>
</reference>
<evidence type="ECO:0008006" key="3">
    <source>
        <dbReference type="Google" id="ProtNLM"/>
    </source>
</evidence>
<dbReference type="SUPFAM" id="SSF56801">
    <property type="entry name" value="Acetyl-CoA synthetase-like"/>
    <property type="match status" value="1"/>
</dbReference>
<dbReference type="RefSeq" id="XP_001549158.1">
    <property type="nucleotide sequence ID" value="XM_001549108.2"/>
</dbReference>
<keyword evidence="2" id="KW-1185">Reference proteome</keyword>
<dbReference type="EMBL" id="CP009820">
    <property type="protein sequence ID" value="ATZ58764.1"/>
    <property type="molecule type" value="Genomic_DNA"/>
</dbReference>
<dbReference type="Gene3D" id="3.30.300.30">
    <property type="match status" value="1"/>
</dbReference>
<dbReference type="VEuPathDB" id="FungiDB:Bcin16g04570"/>
<evidence type="ECO:0000313" key="1">
    <source>
        <dbReference type="EMBL" id="ATZ58764.1"/>
    </source>
</evidence>
<dbReference type="Proteomes" id="UP000001798">
    <property type="component" value="Chromosome 16"/>
</dbReference>
<dbReference type="AlphaFoldDB" id="A0A384K7W9"/>
<dbReference type="GeneID" id="5429669"/>
<accession>A0A384K7W9</accession>
<dbReference type="OrthoDB" id="3633556at2759"/>